<gene>
    <name evidence="1" type="ORF">J2Z56_002484</name>
    <name evidence="2" type="ORF">J2Z57_002485</name>
</gene>
<dbReference type="EMBL" id="JAUSUU010000007">
    <property type="protein sequence ID" value="MDQ0336033.1"/>
    <property type="molecule type" value="Genomic_DNA"/>
</dbReference>
<dbReference type="AlphaFoldDB" id="A0A9X0YNE8"/>
<dbReference type="Proteomes" id="UP001138672">
    <property type="component" value="Unassembled WGS sequence"/>
</dbReference>
<comment type="caution">
    <text evidence="1">The sequence shown here is derived from an EMBL/GenBank/DDBJ whole genome shotgun (WGS) entry which is preliminary data.</text>
</comment>
<accession>A0A9X0YNE8</accession>
<sequence length="215" mass="24317">MGLTISTGILADFKENEPEGYEAYKIIFDNINVILEANNVAPHHEPETLHITPLQFGGFPYSFLHHLRRFAAHVWENRDNENLDWTPTPFPTDDEPGADPVLEDHYSYMSSHLLTHSDSEGFYIPVDLPEVLFDTDKNPVPGAMIGSSYSLLQELKSLTTHLGIGLDENNNLTNVDKLNSIIEMEDDFWIEILVCVTLLDAVKFSIENKTAILFN</sequence>
<evidence type="ECO:0000313" key="1">
    <source>
        <dbReference type="EMBL" id="MBP1840554.1"/>
    </source>
</evidence>
<protein>
    <submittedName>
        <fullName evidence="1">Uncharacterized protein</fullName>
    </submittedName>
</protein>
<dbReference type="OrthoDB" id="583504at2"/>
<proteinExistence type="predicted"/>
<evidence type="ECO:0000313" key="2">
    <source>
        <dbReference type="EMBL" id="MDQ0336033.1"/>
    </source>
</evidence>
<dbReference type="RefSeq" id="WP_057779939.1">
    <property type="nucleotide sequence ID" value="NZ_JAGGJQ010000007.1"/>
</dbReference>
<keyword evidence="4" id="KW-1185">Reference proteome</keyword>
<dbReference type="Proteomes" id="UP001231587">
    <property type="component" value="Unassembled WGS sequence"/>
</dbReference>
<reference evidence="1" key="1">
    <citation type="submission" date="2021-03" db="EMBL/GenBank/DDBJ databases">
        <title>Genomic Encyclopedia of Type Strains, Phase IV (KMG-IV): sequencing the most valuable type-strain genomes for metagenomic binning, comparative biology and taxonomic classification.</title>
        <authorList>
            <person name="Goeker M."/>
        </authorList>
    </citation>
    <scope>NUCLEOTIDE SEQUENCE</scope>
    <source>
        <strain evidence="1">DSM 15523</strain>
        <strain evidence="2 4">DSM 16476</strain>
    </source>
</reference>
<name>A0A9X0YNE8_9FLAO</name>
<organism evidence="1 3">
    <name type="scientific">Formosa algae</name>
    <dbReference type="NCBI Taxonomy" id="225843"/>
    <lineage>
        <taxon>Bacteria</taxon>
        <taxon>Pseudomonadati</taxon>
        <taxon>Bacteroidota</taxon>
        <taxon>Flavobacteriia</taxon>
        <taxon>Flavobacteriales</taxon>
        <taxon>Flavobacteriaceae</taxon>
        <taxon>Formosa</taxon>
    </lineage>
</organism>
<evidence type="ECO:0000313" key="3">
    <source>
        <dbReference type="Proteomes" id="UP001138672"/>
    </source>
</evidence>
<evidence type="ECO:0000313" key="4">
    <source>
        <dbReference type="Proteomes" id="UP001231587"/>
    </source>
</evidence>
<dbReference type="EMBL" id="JAGGJQ010000007">
    <property type="protein sequence ID" value="MBP1840554.1"/>
    <property type="molecule type" value="Genomic_DNA"/>
</dbReference>